<protein>
    <submittedName>
        <fullName evidence="1">Envelope glycoprotein</fullName>
    </submittedName>
</protein>
<sequence length="35" mass="3746">LCTLIGVFLTVSSGETKWTKTVVVSGNVFFNTLPS</sequence>
<dbReference type="WBParaSite" id="BTMF_0000569701-mRNA-1">
    <property type="protein sequence ID" value="BTMF_0000569701-mRNA-1"/>
    <property type="gene ID" value="BTMF_0000569701"/>
</dbReference>
<proteinExistence type="predicted"/>
<name>A0A0R3QH37_9BILA</name>
<reference evidence="1" key="1">
    <citation type="submission" date="2017-02" db="UniProtKB">
        <authorList>
            <consortium name="WormBaseParasite"/>
        </authorList>
    </citation>
    <scope>IDENTIFICATION</scope>
</reference>
<dbReference type="AlphaFoldDB" id="A0A0R3QH37"/>
<accession>A0A0R3QH37</accession>
<evidence type="ECO:0000313" key="1">
    <source>
        <dbReference type="WBParaSite" id="BTMF_0000569701-mRNA-1"/>
    </source>
</evidence>
<organism evidence="1">
    <name type="scientific">Brugia timori</name>
    <dbReference type="NCBI Taxonomy" id="42155"/>
    <lineage>
        <taxon>Eukaryota</taxon>
        <taxon>Metazoa</taxon>
        <taxon>Ecdysozoa</taxon>
        <taxon>Nematoda</taxon>
        <taxon>Chromadorea</taxon>
        <taxon>Rhabditida</taxon>
        <taxon>Spirurina</taxon>
        <taxon>Spiruromorpha</taxon>
        <taxon>Filarioidea</taxon>
        <taxon>Onchocercidae</taxon>
        <taxon>Brugia</taxon>
    </lineage>
</organism>